<dbReference type="InterPro" id="IPR013325">
    <property type="entry name" value="RNA_pol_sigma_r2"/>
</dbReference>
<keyword evidence="4" id="KW-0804">Transcription</keyword>
<keyword evidence="8" id="KW-1185">Reference proteome</keyword>
<comment type="caution">
    <text evidence="7">The sequence shown here is derived from an EMBL/GenBank/DDBJ whole genome shotgun (WGS) entry which is preliminary data.</text>
</comment>
<dbReference type="EMBL" id="VHIF01000001">
    <property type="protein sequence ID" value="TQO39726.1"/>
    <property type="molecule type" value="Genomic_DNA"/>
</dbReference>
<organism evidence="7 8">
    <name type="scientific">Arenibacter algicola</name>
    <dbReference type="NCBI Taxonomy" id="616991"/>
    <lineage>
        <taxon>Bacteria</taxon>
        <taxon>Pseudomonadati</taxon>
        <taxon>Bacteroidota</taxon>
        <taxon>Flavobacteriia</taxon>
        <taxon>Flavobacteriales</taxon>
        <taxon>Flavobacteriaceae</taxon>
        <taxon>Arenibacter</taxon>
    </lineage>
</organism>
<accession>A0ABY3AGZ8</accession>
<reference evidence="7 8" key="1">
    <citation type="submission" date="2019-06" db="EMBL/GenBank/DDBJ databases">
        <title>A large-scale integrated study on North Sea by COGITO (Coastal Microbe Genomic &amp; Taxonomic Observatory).</title>
        <authorList>
            <person name="Teeling H."/>
        </authorList>
    </citation>
    <scope>NUCLEOTIDE SEQUENCE [LARGE SCALE GENOMIC DNA]</scope>
    <source>
        <strain evidence="7 8">MAR_2009_79</strain>
    </source>
</reference>
<dbReference type="Pfam" id="PF08281">
    <property type="entry name" value="Sigma70_r4_2"/>
    <property type="match status" value="1"/>
</dbReference>
<evidence type="ECO:0000313" key="8">
    <source>
        <dbReference type="Proteomes" id="UP000315363"/>
    </source>
</evidence>
<evidence type="ECO:0000259" key="5">
    <source>
        <dbReference type="Pfam" id="PF04542"/>
    </source>
</evidence>
<evidence type="ECO:0000256" key="1">
    <source>
        <dbReference type="ARBA" id="ARBA00010641"/>
    </source>
</evidence>
<feature type="domain" description="RNA polymerase sigma-70 region 2" evidence="5">
    <location>
        <begin position="26"/>
        <end position="90"/>
    </location>
</feature>
<keyword evidence="3" id="KW-0731">Sigma factor</keyword>
<dbReference type="InterPro" id="IPR036388">
    <property type="entry name" value="WH-like_DNA-bd_sf"/>
</dbReference>
<proteinExistence type="inferred from homology"/>
<dbReference type="NCBIfam" id="TIGR02937">
    <property type="entry name" value="sigma70-ECF"/>
    <property type="match status" value="1"/>
</dbReference>
<protein>
    <submittedName>
        <fullName evidence="7">RNA polymerase sigma-70 factor (ECF subfamily)</fullName>
    </submittedName>
</protein>
<feature type="domain" description="RNA polymerase sigma factor 70 region 4 type 2" evidence="6">
    <location>
        <begin position="123"/>
        <end position="170"/>
    </location>
</feature>
<evidence type="ECO:0000313" key="7">
    <source>
        <dbReference type="EMBL" id="TQO39726.1"/>
    </source>
</evidence>
<evidence type="ECO:0000256" key="4">
    <source>
        <dbReference type="ARBA" id="ARBA00023163"/>
    </source>
</evidence>
<evidence type="ECO:0000256" key="3">
    <source>
        <dbReference type="ARBA" id="ARBA00023082"/>
    </source>
</evidence>
<dbReference type="RefSeq" id="WP_142190933.1">
    <property type="nucleotide sequence ID" value="NZ_VHIF01000001.1"/>
</dbReference>
<dbReference type="Gene3D" id="1.10.1740.10">
    <property type="match status" value="1"/>
</dbReference>
<dbReference type="SUPFAM" id="SSF88659">
    <property type="entry name" value="Sigma3 and sigma4 domains of RNA polymerase sigma factors"/>
    <property type="match status" value="1"/>
</dbReference>
<dbReference type="Gene3D" id="1.10.10.10">
    <property type="entry name" value="Winged helix-like DNA-binding domain superfamily/Winged helix DNA-binding domain"/>
    <property type="match status" value="1"/>
</dbReference>
<comment type="similarity">
    <text evidence="1">Belongs to the sigma-70 factor family. ECF subfamily.</text>
</comment>
<dbReference type="InterPro" id="IPR014284">
    <property type="entry name" value="RNA_pol_sigma-70_dom"/>
</dbReference>
<dbReference type="InterPro" id="IPR013324">
    <property type="entry name" value="RNA_pol_sigma_r3/r4-like"/>
</dbReference>
<gene>
    <name evidence="7" type="ORF">GQ41_4415</name>
</gene>
<dbReference type="InterPro" id="IPR013249">
    <property type="entry name" value="RNA_pol_sigma70_r4_t2"/>
</dbReference>
<dbReference type="InterPro" id="IPR007627">
    <property type="entry name" value="RNA_pol_sigma70_r2"/>
</dbReference>
<keyword evidence="2" id="KW-0805">Transcription regulation</keyword>
<dbReference type="PANTHER" id="PTHR43133:SF46">
    <property type="entry name" value="RNA POLYMERASE SIGMA-70 FACTOR ECF SUBFAMILY"/>
    <property type="match status" value="1"/>
</dbReference>
<dbReference type="Proteomes" id="UP000315363">
    <property type="component" value="Unassembled WGS sequence"/>
</dbReference>
<dbReference type="PANTHER" id="PTHR43133">
    <property type="entry name" value="RNA POLYMERASE ECF-TYPE SIGMA FACTO"/>
    <property type="match status" value="1"/>
</dbReference>
<dbReference type="Pfam" id="PF04542">
    <property type="entry name" value="Sigma70_r2"/>
    <property type="match status" value="1"/>
</dbReference>
<name>A0ABY3AGZ8_9FLAO</name>
<evidence type="ECO:0000256" key="2">
    <source>
        <dbReference type="ARBA" id="ARBA00023015"/>
    </source>
</evidence>
<sequence length="199" mass="23143">MGKNFSDQKKLIKHLKKGNTAAYTFLVDLYYDKLCDYARNLARDDFKSEDIVQNVIVRMWQQRKKLNSNISIKNYLFKSVYNEFVDQYRKDIAITALEKKYIEGLDSILEAQGDDNTELLISMVMKTIDQLPPKCKETFLLNKKEGLTYIEIAEFQNVSVNTVEKQMGKAIRIVREKLKDKIKTVLFLLLGLNTNKGNI</sequence>
<evidence type="ECO:0000259" key="6">
    <source>
        <dbReference type="Pfam" id="PF08281"/>
    </source>
</evidence>
<dbReference type="SUPFAM" id="SSF88946">
    <property type="entry name" value="Sigma2 domain of RNA polymerase sigma factors"/>
    <property type="match status" value="1"/>
</dbReference>
<dbReference type="InterPro" id="IPR039425">
    <property type="entry name" value="RNA_pol_sigma-70-like"/>
</dbReference>